<comment type="caution">
    <text evidence="2">The sequence shown here is derived from an EMBL/GenBank/DDBJ whole genome shotgun (WGS) entry which is preliminary data.</text>
</comment>
<dbReference type="Gene3D" id="3.10.450.50">
    <property type="match status" value="1"/>
</dbReference>
<protein>
    <recommendedName>
        <fullName evidence="1">SnoaL-like domain-containing protein</fullName>
    </recommendedName>
</protein>
<sequence length="145" mass="16221">METVNNTVVQLFIATDQRDWEALDQLFAPEVELDYLSMSGSPAAKLSPQEIADSWKAVLPGFEFTHHQLGNILTTVEGGYAHVFCYGTATHFLTDEAGNVWTVVGTYDFDLHKQVGAWKITKMKFNFKYQDGNTGLPVKAMEKAK</sequence>
<dbReference type="Pfam" id="PF13577">
    <property type="entry name" value="SnoaL_4"/>
    <property type="match status" value="1"/>
</dbReference>
<name>A0AAN4VZE0_9BACT</name>
<evidence type="ECO:0000313" key="3">
    <source>
        <dbReference type="Proteomes" id="UP001310022"/>
    </source>
</evidence>
<dbReference type="Proteomes" id="UP001310022">
    <property type="component" value="Unassembled WGS sequence"/>
</dbReference>
<evidence type="ECO:0000259" key="1">
    <source>
        <dbReference type="Pfam" id="PF13577"/>
    </source>
</evidence>
<dbReference type="AlphaFoldDB" id="A0AAN4VZE0"/>
<organism evidence="2 3">
    <name type="scientific">Persicobacter diffluens</name>
    <dbReference type="NCBI Taxonomy" id="981"/>
    <lineage>
        <taxon>Bacteria</taxon>
        <taxon>Pseudomonadati</taxon>
        <taxon>Bacteroidota</taxon>
        <taxon>Cytophagia</taxon>
        <taxon>Cytophagales</taxon>
        <taxon>Persicobacteraceae</taxon>
        <taxon>Persicobacter</taxon>
    </lineage>
</organism>
<accession>A0AAN4VZE0</accession>
<feature type="domain" description="SnoaL-like" evidence="1">
    <location>
        <begin position="3"/>
        <end position="124"/>
    </location>
</feature>
<dbReference type="EMBL" id="BQKE01000001">
    <property type="protein sequence ID" value="GJM61861.1"/>
    <property type="molecule type" value="Genomic_DNA"/>
</dbReference>
<keyword evidence="3" id="KW-1185">Reference proteome</keyword>
<dbReference type="SUPFAM" id="SSF54427">
    <property type="entry name" value="NTF2-like"/>
    <property type="match status" value="1"/>
</dbReference>
<dbReference type="CDD" id="cd00531">
    <property type="entry name" value="NTF2_like"/>
    <property type="match status" value="1"/>
</dbReference>
<reference evidence="2 3" key="1">
    <citation type="submission" date="2021-12" db="EMBL/GenBank/DDBJ databases">
        <title>Genome sequencing of bacteria with rrn-lacking chromosome and rrn-plasmid.</title>
        <authorList>
            <person name="Anda M."/>
            <person name="Iwasaki W."/>
        </authorList>
    </citation>
    <scope>NUCLEOTIDE SEQUENCE [LARGE SCALE GENOMIC DNA]</scope>
    <source>
        <strain evidence="2 3">NBRC 15940</strain>
    </source>
</reference>
<dbReference type="InterPro" id="IPR032710">
    <property type="entry name" value="NTF2-like_dom_sf"/>
</dbReference>
<proteinExistence type="predicted"/>
<dbReference type="InterPro" id="IPR037401">
    <property type="entry name" value="SnoaL-like"/>
</dbReference>
<gene>
    <name evidence="2" type="ORF">PEDI_24130</name>
</gene>
<evidence type="ECO:0000313" key="2">
    <source>
        <dbReference type="EMBL" id="GJM61861.1"/>
    </source>
</evidence>